<keyword evidence="3" id="KW-0547">Nucleotide-binding</keyword>
<dbReference type="InterPro" id="IPR003439">
    <property type="entry name" value="ABC_transporter-like_ATP-bd"/>
</dbReference>
<keyword evidence="7" id="KW-1185">Reference proteome</keyword>
<evidence type="ECO:0000256" key="2">
    <source>
        <dbReference type="ARBA" id="ARBA00022448"/>
    </source>
</evidence>
<reference evidence="6 7" key="1">
    <citation type="submission" date="2014-06" db="EMBL/GenBank/DDBJ databases">
        <title>Rhizobium pelagicum/R2-400B4.</title>
        <authorList>
            <person name="Kimes N.E."/>
            <person name="Lopez-Perez M."/>
        </authorList>
    </citation>
    <scope>NUCLEOTIDE SEQUENCE [LARGE SCALE GENOMIC DNA]</scope>
    <source>
        <strain evidence="6 7">R2-400B4</strain>
    </source>
</reference>
<evidence type="ECO:0000313" key="6">
    <source>
        <dbReference type="EMBL" id="KEQ02555.1"/>
    </source>
</evidence>
<evidence type="ECO:0000256" key="3">
    <source>
        <dbReference type="ARBA" id="ARBA00022741"/>
    </source>
</evidence>
<evidence type="ECO:0000313" key="7">
    <source>
        <dbReference type="Proteomes" id="UP000052167"/>
    </source>
</evidence>
<dbReference type="Proteomes" id="UP000052167">
    <property type="component" value="Unassembled WGS sequence"/>
</dbReference>
<evidence type="ECO:0000259" key="5">
    <source>
        <dbReference type="PROSITE" id="PS50893"/>
    </source>
</evidence>
<dbReference type="RefSeq" id="WP_037169500.1">
    <property type="nucleotide sequence ID" value="NZ_CAJXID010000051.1"/>
</dbReference>
<dbReference type="CDD" id="cd03214">
    <property type="entry name" value="ABC_Iron-Siderophores_B12_Hemin"/>
    <property type="match status" value="1"/>
</dbReference>
<dbReference type="Pfam" id="PF00005">
    <property type="entry name" value="ABC_tran"/>
    <property type="match status" value="1"/>
</dbReference>
<sequence length="254" mass="27793">MSIALDDVSFAAGDTLIVDGVSLQAERGKVLGLLGPNGSGKSSLLRLICRLRKIRSGVIRLGDDDLASIARAALARRIALVEQQAETDTQMTVREVVRLGRTPHRGFLTPWLPQDEAAVAQALARVDMQERADRLWQTLSGGERQRVHLARALAQEPDELLLDEPTNHLDIQHQLDILSLVSRLGITCIVALHDLNLAAMFCDRLAVLEGGRIVAAGTPEAVLTEDLLERVFGVRAHVEKSPVHGRCNIQYRMG</sequence>
<comment type="similarity">
    <text evidence="1">Belongs to the ABC transporter superfamily.</text>
</comment>
<dbReference type="GO" id="GO:0016887">
    <property type="term" value="F:ATP hydrolysis activity"/>
    <property type="evidence" value="ECO:0007669"/>
    <property type="project" value="InterPro"/>
</dbReference>
<organism evidence="6 7">
    <name type="scientific">Pseudorhizobium pelagicum</name>
    <dbReference type="NCBI Taxonomy" id="1509405"/>
    <lineage>
        <taxon>Bacteria</taxon>
        <taxon>Pseudomonadati</taxon>
        <taxon>Pseudomonadota</taxon>
        <taxon>Alphaproteobacteria</taxon>
        <taxon>Hyphomicrobiales</taxon>
        <taxon>Rhizobiaceae</taxon>
        <taxon>Rhizobium/Agrobacterium group</taxon>
        <taxon>Pseudorhizobium</taxon>
    </lineage>
</organism>
<dbReference type="Gene3D" id="3.40.50.300">
    <property type="entry name" value="P-loop containing nucleotide triphosphate hydrolases"/>
    <property type="match status" value="1"/>
</dbReference>
<accession>A0A922NWU7</accession>
<comment type="caution">
    <text evidence="6">The sequence shown here is derived from an EMBL/GenBank/DDBJ whole genome shotgun (WGS) entry which is preliminary data.</text>
</comment>
<dbReference type="FunFam" id="3.40.50.300:FF:000134">
    <property type="entry name" value="Iron-enterobactin ABC transporter ATP-binding protein"/>
    <property type="match status" value="1"/>
</dbReference>
<keyword evidence="4" id="KW-0067">ATP-binding</keyword>
<keyword evidence="2" id="KW-0813">Transport</keyword>
<dbReference type="SMART" id="SM00382">
    <property type="entry name" value="AAA"/>
    <property type="match status" value="1"/>
</dbReference>
<dbReference type="PANTHER" id="PTHR42794:SF2">
    <property type="entry name" value="ABC TRANSPORTER ATP-BINDING PROTEIN"/>
    <property type="match status" value="1"/>
</dbReference>
<dbReference type="AlphaFoldDB" id="A0A922NWU7"/>
<dbReference type="SUPFAM" id="SSF52540">
    <property type="entry name" value="P-loop containing nucleoside triphosphate hydrolases"/>
    <property type="match status" value="1"/>
</dbReference>
<name>A0A922NWU7_9HYPH</name>
<evidence type="ECO:0000256" key="4">
    <source>
        <dbReference type="ARBA" id="ARBA00022840"/>
    </source>
</evidence>
<dbReference type="InterPro" id="IPR003593">
    <property type="entry name" value="AAA+_ATPase"/>
</dbReference>
<dbReference type="OrthoDB" id="9810077at2"/>
<feature type="domain" description="ABC transporter" evidence="5">
    <location>
        <begin position="3"/>
        <end position="235"/>
    </location>
</feature>
<gene>
    <name evidence="6" type="ORF">GV68_20675</name>
</gene>
<dbReference type="EMBL" id="JOKJ01000049">
    <property type="protein sequence ID" value="KEQ02555.1"/>
    <property type="molecule type" value="Genomic_DNA"/>
</dbReference>
<protein>
    <submittedName>
        <fullName evidence="6">Histidinol phosphatase</fullName>
    </submittedName>
</protein>
<proteinExistence type="inferred from homology"/>
<dbReference type="PANTHER" id="PTHR42794">
    <property type="entry name" value="HEMIN IMPORT ATP-BINDING PROTEIN HMUV"/>
    <property type="match status" value="1"/>
</dbReference>
<dbReference type="PROSITE" id="PS50893">
    <property type="entry name" value="ABC_TRANSPORTER_2"/>
    <property type="match status" value="1"/>
</dbReference>
<dbReference type="InterPro" id="IPR027417">
    <property type="entry name" value="P-loop_NTPase"/>
</dbReference>
<dbReference type="GO" id="GO:0005524">
    <property type="term" value="F:ATP binding"/>
    <property type="evidence" value="ECO:0007669"/>
    <property type="project" value="UniProtKB-KW"/>
</dbReference>
<evidence type="ECO:0000256" key="1">
    <source>
        <dbReference type="ARBA" id="ARBA00005417"/>
    </source>
</evidence>